<evidence type="ECO:0000256" key="4">
    <source>
        <dbReference type="ARBA" id="ARBA00022630"/>
    </source>
</evidence>
<keyword evidence="7 10" id="KW-0560">Oxidoreductase</keyword>
<dbReference type="SUPFAM" id="SSF51905">
    <property type="entry name" value="FAD/NAD(P)-binding domain"/>
    <property type="match status" value="1"/>
</dbReference>
<evidence type="ECO:0000256" key="8">
    <source>
        <dbReference type="ARBA" id="ARBA00023070"/>
    </source>
</evidence>
<keyword evidence="10" id="KW-0503">Monooxygenase</keyword>
<keyword evidence="4 10" id="KW-0285">Flavoprotein</keyword>
<keyword evidence="5 10" id="KW-0274">FAD</keyword>
<name>A0AAV1E735_OLDCO</name>
<dbReference type="GO" id="GO:0004499">
    <property type="term" value="F:N,N-dimethylaniline monooxygenase activity"/>
    <property type="evidence" value="ECO:0007669"/>
    <property type="project" value="InterPro"/>
</dbReference>
<comment type="pathway">
    <text evidence="2">Plant hormone metabolism; auxin biosynthesis.</text>
</comment>
<dbReference type="EC" id="1.-.-.-" evidence="10"/>
<evidence type="ECO:0000256" key="1">
    <source>
        <dbReference type="ARBA" id="ARBA00001974"/>
    </source>
</evidence>
<keyword evidence="12" id="KW-1185">Reference proteome</keyword>
<dbReference type="PRINTS" id="PR00368">
    <property type="entry name" value="FADPNR"/>
</dbReference>
<evidence type="ECO:0000256" key="7">
    <source>
        <dbReference type="ARBA" id="ARBA00023002"/>
    </source>
</evidence>
<evidence type="ECO:0000256" key="10">
    <source>
        <dbReference type="RuleBase" id="RU361177"/>
    </source>
</evidence>
<reference evidence="11" key="1">
    <citation type="submission" date="2023-03" db="EMBL/GenBank/DDBJ databases">
        <authorList>
            <person name="Julca I."/>
        </authorList>
    </citation>
    <scope>NUCLEOTIDE SEQUENCE</scope>
</reference>
<dbReference type="InterPro" id="IPR020946">
    <property type="entry name" value="Flavin_mOase-like"/>
</dbReference>
<dbReference type="PRINTS" id="PR00411">
    <property type="entry name" value="PNDRDTASEI"/>
</dbReference>
<evidence type="ECO:0000256" key="3">
    <source>
        <dbReference type="ARBA" id="ARBA00009183"/>
    </source>
</evidence>
<sequence>MEEISTVVLVIGAGPAGLATSACLNERGINNIVLEREDCCASLWKKRAYDRLKLHLAKEFCQLPHLPFPPRTRTFVKRNNFIGYLDNYAKTFRVNPSYYRIVRSASFDSKRKKWIVRAQNTDNGSKEIYSARFLVVATGENSEGIVPKIPGVDSFPGVSMHSSHYQNGRDFANKKVLVVGSGNSGMEIAYDLSDSGATTSITVRKPVHVLSKEMVFIGMKLLKHLPVNLVDKAVVRLSKLRHGNLAKYGLERPKLGPFLMKFLTGRSPVIDVGTIKKIKKGDIKVVRAGIKEIDGFSVKFTNGVREDFDAIVFATGYKSTVGRWLKDDSRLFNEDGMPGKKKPNHWKGEDGLYCAGFGRLGLFGISNDAMIIASNINSILRNERTDAPSKGKLN</sequence>
<keyword evidence="6" id="KW-0521">NADP</keyword>
<dbReference type="GO" id="GO:0050661">
    <property type="term" value="F:NADP binding"/>
    <property type="evidence" value="ECO:0007669"/>
    <property type="project" value="InterPro"/>
</dbReference>
<evidence type="ECO:0000256" key="5">
    <source>
        <dbReference type="ARBA" id="ARBA00022827"/>
    </source>
</evidence>
<dbReference type="Proteomes" id="UP001161247">
    <property type="component" value="Chromosome 8"/>
</dbReference>
<proteinExistence type="inferred from homology"/>
<dbReference type="GO" id="GO:0009851">
    <property type="term" value="P:auxin biosynthetic process"/>
    <property type="evidence" value="ECO:0007669"/>
    <property type="project" value="UniProtKB-KW"/>
</dbReference>
<organism evidence="11 12">
    <name type="scientific">Oldenlandia corymbosa var. corymbosa</name>
    <dbReference type="NCBI Taxonomy" id="529605"/>
    <lineage>
        <taxon>Eukaryota</taxon>
        <taxon>Viridiplantae</taxon>
        <taxon>Streptophyta</taxon>
        <taxon>Embryophyta</taxon>
        <taxon>Tracheophyta</taxon>
        <taxon>Spermatophyta</taxon>
        <taxon>Magnoliopsida</taxon>
        <taxon>eudicotyledons</taxon>
        <taxon>Gunneridae</taxon>
        <taxon>Pentapetalae</taxon>
        <taxon>asterids</taxon>
        <taxon>lamiids</taxon>
        <taxon>Gentianales</taxon>
        <taxon>Rubiaceae</taxon>
        <taxon>Rubioideae</taxon>
        <taxon>Spermacoceae</taxon>
        <taxon>Hedyotis-Oldenlandia complex</taxon>
        <taxon>Oldenlandia</taxon>
    </lineage>
</organism>
<dbReference type="EMBL" id="OX459125">
    <property type="protein sequence ID" value="CAI9115591.1"/>
    <property type="molecule type" value="Genomic_DNA"/>
</dbReference>
<gene>
    <name evidence="11" type="ORF">OLC1_LOCUS22089</name>
</gene>
<dbReference type="Gene3D" id="3.50.50.60">
    <property type="entry name" value="FAD/NAD(P)-binding domain"/>
    <property type="match status" value="1"/>
</dbReference>
<evidence type="ECO:0000313" key="11">
    <source>
        <dbReference type="EMBL" id="CAI9115591.1"/>
    </source>
</evidence>
<keyword evidence="8" id="KW-0073">Auxin biosynthesis</keyword>
<evidence type="ECO:0000256" key="9">
    <source>
        <dbReference type="ARBA" id="ARBA00047707"/>
    </source>
</evidence>
<dbReference type="PANTHER" id="PTHR43539">
    <property type="entry name" value="FLAVIN-BINDING MONOOXYGENASE-LIKE PROTEIN (AFU_ORTHOLOGUE AFUA_4G09220)"/>
    <property type="match status" value="1"/>
</dbReference>
<comment type="similarity">
    <text evidence="3 10">Belongs to the FMO family.</text>
</comment>
<protein>
    <recommendedName>
        <fullName evidence="10">Flavin-containing monooxygenase</fullName>
        <ecNumber evidence="10">1.-.-.-</ecNumber>
    </recommendedName>
</protein>
<evidence type="ECO:0000313" key="12">
    <source>
        <dbReference type="Proteomes" id="UP001161247"/>
    </source>
</evidence>
<accession>A0AAV1E735</accession>
<comment type="cofactor">
    <cofactor evidence="1 10">
        <name>FAD</name>
        <dbReference type="ChEBI" id="CHEBI:57692"/>
    </cofactor>
</comment>
<dbReference type="PANTHER" id="PTHR43539:SF9">
    <property type="entry name" value="INDOLE-3-PYRUVATE MONOOXYGENASE YUCCA11-RELATED"/>
    <property type="match status" value="1"/>
</dbReference>
<evidence type="ECO:0000256" key="2">
    <source>
        <dbReference type="ARBA" id="ARBA00004814"/>
    </source>
</evidence>
<dbReference type="InterPro" id="IPR036188">
    <property type="entry name" value="FAD/NAD-bd_sf"/>
</dbReference>
<comment type="catalytic activity">
    <reaction evidence="9">
        <text>indole-3-pyruvate + NADPH + O2 + H(+) = (indol-3-yl)acetate + CO2 + NADP(+) + H2O</text>
        <dbReference type="Rhea" id="RHEA:34331"/>
        <dbReference type="ChEBI" id="CHEBI:15377"/>
        <dbReference type="ChEBI" id="CHEBI:15378"/>
        <dbReference type="ChEBI" id="CHEBI:15379"/>
        <dbReference type="ChEBI" id="CHEBI:16526"/>
        <dbReference type="ChEBI" id="CHEBI:17640"/>
        <dbReference type="ChEBI" id="CHEBI:30854"/>
        <dbReference type="ChEBI" id="CHEBI:57783"/>
        <dbReference type="ChEBI" id="CHEBI:58349"/>
        <dbReference type="EC" id="1.14.13.168"/>
    </reaction>
</comment>
<dbReference type="Pfam" id="PF00743">
    <property type="entry name" value="FMO-like"/>
    <property type="match status" value="1"/>
</dbReference>
<dbReference type="AlphaFoldDB" id="A0AAV1E735"/>
<dbReference type="InterPro" id="IPR050982">
    <property type="entry name" value="Auxin_biosynth/cation_transpt"/>
</dbReference>
<evidence type="ECO:0000256" key="6">
    <source>
        <dbReference type="ARBA" id="ARBA00022857"/>
    </source>
</evidence>
<dbReference type="GO" id="GO:0103075">
    <property type="term" value="F:indole-3-pyruvate monooxygenase activity"/>
    <property type="evidence" value="ECO:0007669"/>
    <property type="project" value="UniProtKB-EC"/>
</dbReference>
<dbReference type="GO" id="GO:0050660">
    <property type="term" value="F:flavin adenine dinucleotide binding"/>
    <property type="evidence" value="ECO:0007669"/>
    <property type="project" value="InterPro"/>
</dbReference>